<dbReference type="GO" id="GO:0005886">
    <property type="term" value="C:plasma membrane"/>
    <property type="evidence" value="ECO:0007669"/>
    <property type="project" value="UniProtKB-SubCell"/>
</dbReference>
<dbReference type="Pfam" id="PF03606">
    <property type="entry name" value="DcuC"/>
    <property type="match status" value="1"/>
</dbReference>
<evidence type="ECO:0000256" key="6">
    <source>
        <dbReference type="SAM" id="Phobius"/>
    </source>
</evidence>
<evidence type="ECO:0000313" key="7">
    <source>
        <dbReference type="EMBL" id="SDL60707.1"/>
    </source>
</evidence>
<evidence type="ECO:0000256" key="3">
    <source>
        <dbReference type="ARBA" id="ARBA00022692"/>
    </source>
</evidence>
<keyword evidence="2" id="KW-1003">Cell membrane</keyword>
<comment type="subcellular location">
    <subcellularLocation>
        <location evidence="1">Cell membrane</location>
        <topology evidence="1">Multi-pass membrane protein</topology>
    </subcellularLocation>
</comment>
<protein>
    <submittedName>
        <fullName evidence="7">Uncharacterized membrane protein YfcC, ion transporter superfamily</fullName>
    </submittedName>
</protein>
<dbReference type="Proteomes" id="UP000199107">
    <property type="component" value="Unassembled WGS sequence"/>
</dbReference>
<feature type="transmembrane region" description="Helical" evidence="6">
    <location>
        <begin position="465"/>
        <end position="484"/>
    </location>
</feature>
<feature type="transmembrane region" description="Helical" evidence="6">
    <location>
        <begin position="308"/>
        <end position="325"/>
    </location>
</feature>
<sequence>MGQVTPEALRHHNDTTTPDTIDVDSLNNNARYIMTNSNSSPNHRDSANDGQGGWLRIPHIYVILFVFIAIAAVATHFVPAGEFERIPGPEGRITIDPESFQHVEPSPVGVVDFMLAIPNGLMSAGEVVFFTFMIGGMFMVLRRTGIIEIGVDKLTRRFANQSLLMIPVLMTVFALVATIIGTQELALVYVPVILPLMIALRFDSVTAAAVALCATTAGFATGVLNPINTGLGQQLSDLPLYSGFGLRAVAFAIVLGAGIYFVMRYARKVRDNPALSLMAGDATEAEKRDTYQHANDEGALVANARQKLAALATFAFFGILVYGVLQQGWFMMEMAGLFIVMGIVVGLIAGLSTEAICEGFNKGFRDVLVGAMIAGVARGVAVVLEDGQIMDTLVFGLGNLVGELPTMLSAIGMYFAQLAFNFVVPSGSGQALVTMPIMAPLSDIIGVTRQTAVLAFQLGDGMGNILYPTSGYFMATLAIAGVPWQKWVKFFFPLFCVWVLIALAFLAFAQATQWVG</sequence>
<feature type="transmembrane region" description="Helical" evidence="6">
    <location>
        <begin position="162"/>
        <end position="180"/>
    </location>
</feature>
<feature type="transmembrane region" description="Helical" evidence="6">
    <location>
        <begin position="244"/>
        <end position="263"/>
    </location>
</feature>
<dbReference type="PANTHER" id="PTHR43652">
    <property type="entry name" value="BASIC AMINO ACID ANTIPORTER YFCC-RELATED"/>
    <property type="match status" value="1"/>
</dbReference>
<reference evidence="8" key="1">
    <citation type="submission" date="2016-10" db="EMBL/GenBank/DDBJ databases">
        <authorList>
            <person name="Varghese N."/>
            <person name="Submissions S."/>
        </authorList>
    </citation>
    <scope>NUCLEOTIDE SEQUENCE [LARGE SCALE GENOMIC DNA]</scope>
    <source>
        <strain evidence="8">AAP</strain>
    </source>
</reference>
<gene>
    <name evidence="7" type="ORF">SAMN05192555_105257</name>
</gene>
<evidence type="ECO:0000256" key="4">
    <source>
        <dbReference type="ARBA" id="ARBA00022989"/>
    </source>
</evidence>
<dbReference type="AlphaFoldDB" id="A0A1G9LFX8"/>
<feature type="transmembrane region" description="Helical" evidence="6">
    <location>
        <begin position="404"/>
        <end position="424"/>
    </location>
</feature>
<dbReference type="InterPro" id="IPR018385">
    <property type="entry name" value="C4_dicarb_anaerob_car-like"/>
</dbReference>
<keyword evidence="8" id="KW-1185">Reference proteome</keyword>
<evidence type="ECO:0000256" key="1">
    <source>
        <dbReference type="ARBA" id="ARBA00004651"/>
    </source>
</evidence>
<dbReference type="InterPro" id="IPR051679">
    <property type="entry name" value="DASS-Related_Transporters"/>
</dbReference>
<feature type="transmembrane region" description="Helical" evidence="6">
    <location>
        <begin position="490"/>
        <end position="509"/>
    </location>
</feature>
<accession>A0A1G9LFX8</accession>
<feature type="transmembrane region" description="Helical" evidence="6">
    <location>
        <begin position="331"/>
        <end position="351"/>
    </location>
</feature>
<proteinExistence type="predicted"/>
<keyword evidence="3 6" id="KW-0812">Transmembrane</keyword>
<dbReference type="STRING" id="48727.SAMN05192555_105257"/>
<feature type="transmembrane region" description="Helical" evidence="6">
    <location>
        <begin position="121"/>
        <end position="141"/>
    </location>
</feature>
<evidence type="ECO:0000256" key="5">
    <source>
        <dbReference type="ARBA" id="ARBA00023136"/>
    </source>
</evidence>
<feature type="transmembrane region" description="Helical" evidence="6">
    <location>
        <begin position="186"/>
        <end position="202"/>
    </location>
</feature>
<feature type="transmembrane region" description="Helical" evidence="6">
    <location>
        <begin position="60"/>
        <end position="78"/>
    </location>
</feature>
<feature type="transmembrane region" description="Helical" evidence="6">
    <location>
        <begin position="207"/>
        <end position="224"/>
    </location>
</feature>
<dbReference type="PANTHER" id="PTHR43652:SF2">
    <property type="entry name" value="BASIC AMINO ACID ANTIPORTER YFCC-RELATED"/>
    <property type="match status" value="1"/>
</dbReference>
<name>A0A1G9LFX8_9GAMM</name>
<evidence type="ECO:0000256" key="2">
    <source>
        <dbReference type="ARBA" id="ARBA00022475"/>
    </source>
</evidence>
<evidence type="ECO:0000313" key="8">
    <source>
        <dbReference type="Proteomes" id="UP000199107"/>
    </source>
</evidence>
<keyword evidence="5 6" id="KW-0472">Membrane</keyword>
<dbReference type="EMBL" id="FNGH01000005">
    <property type="protein sequence ID" value="SDL60707.1"/>
    <property type="molecule type" value="Genomic_DNA"/>
</dbReference>
<keyword evidence="4 6" id="KW-1133">Transmembrane helix</keyword>
<organism evidence="7 8">
    <name type="scientific">Franzmannia pantelleriensis</name>
    <dbReference type="NCBI Taxonomy" id="48727"/>
    <lineage>
        <taxon>Bacteria</taxon>
        <taxon>Pseudomonadati</taxon>
        <taxon>Pseudomonadota</taxon>
        <taxon>Gammaproteobacteria</taxon>
        <taxon>Oceanospirillales</taxon>
        <taxon>Halomonadaceae</taxon>
        <taxon>Franzmannia</taxon>
    </lineage>
</organism>